<comment type="function">
    <text evidence="8">The light-harvesting complex (LHC) functions as a light receptor, it captures and delivers excitation energy to photosystems with which it is closely associated.</text>
</comment>
<keyword evidence="6 8" id="KW-0157">Chromophore</keyword>
<evidence type="ECO:0000256" key="9">
    <source>
        <dbReference type="SAM" id="MobiDB-lite"/>
    </source>
</evidence>
<gene>
    <name evidence="10" type="ORF">MARPO_0068s0087</name>
</gene>
<dbReference type="GO" id="GO:0009522">
    <property type="term" value="C:photosystem I"/>
    <property type="evidence" value="ECO:0007669"/>
    <property type="project" value="UniProtKB-KW"/>
</dbReference>
<keyword evidence="5 8" id="KW-0934">Plastid</keyword>
<feature type="binding site" evidence="7">
    <location>
        <position position="255"/>
    </location>
    <ligand>
        <name>chlorophyll a</name>
        <dbReference type="ChEBI" id="CHEBI:58416"/>
        <label>1</label>
    </ligand>
</feature>
<dbReference type="Gene3D" id="1.10.3460.10">
    <property type="entry name" value="Chlorophyll a/b binding protein domain"/>
    <property type="match status" value="1"/>
</dbReference>
<keyword evidence="2 7" id="KW-0148">Chlorophyll</keyword>
<evidence type="ECO:0000256" key="4">
    <source>
        <dbReference type="ARBA" id="ARBA00022531"/>
    </source>
</evidence>
<dbReference type="Gramene" id="Mp7g09340.1">
    <property type="protein sequence ID" value="Mp7g09340.1.cds"/>
    <property type="gene ID" value="Mp7g09340"/>
</dbReference>
<evidence type="ECO:0000256" key="8">
    <source>
        <dbReference type="RuleBase" id="RU363080"/>
    </source>
</evidence>
<feature type="binding site" description="axial binding residue" evidence="7">
    <location>
        <position position="126"/>
    </location>
    <ligand>
        <name>chlorophyll b</name>
        <dbReference type="ChEBI" id="CHEBI:61721"/>
        <label>1</label>
    </ligand>
    <ligandPart>
        <name>Mg</name>
        <dbReference type="ChEBI" id="CHEBI:25107"/>
    </ligandPart>
</feature>
<feature type="region of interest" description="Disordered" evidence="9">
    <location>
        <begin position="12"/>
        <end position="32"/>
    </location>
</feature>
<keyword evidence="11" id="KW-1185">Reference proteome</keyword>
<feature type="binding site" evidence="7">
    <location>
        <position position="243"/>
    </location>
    <ligand>
        <name>chlorophyll a</name>
        <dbReference type="ChEBI" id="CHEBI:58416"/>
        <label>1</label>
    </ligand>
</feature>
<feature type="binding site" evidence="7">
    <location>
        <position position="270"/>
    </location>
    <ligand>
        <name>chlorophyll a</name>
        <dbReference type="ChEBI" id="CHEBI:58416"/>
        <label>1</label>
    </ligand>
</feature>
<evidence type="ECO:0000313" key="11">
    <source>
        <dbReference type="Proteomes" id="UP000244005"/>
    </source>
</evidence>
<evidence type="ECO:0000256" key="3">
    <source>
        <dbReference type="ARBA" id="ARBA00022528"/>
    </source>
</evidence>
<dbReference type="InterPro" id="IPR022796">
    <property type="entry name" value="Chloroa_b-bind"/>
</dbReference>
<evidence type="ECO:0000256" key="1">
    <source>
        <dbReference type="ARBA" id="ARBA00004334"/>
    </source>
</evidence>
<feature type="binding site" description="axial binding residue" evidence="7">
    <location>
        <position position="286"/>
    </location>
    <ligand>
        <name>chlorophyll b</name>
        <dbReference type="ChEBI" id="CHEBI:61721"/>
        <label>1</label>
    </ligand>
    <ligandPart>
        <name>Mg</name>
        <dbReference type="ChEBI" id="CHEBI:25107"/>
    </ligandPart>
</feature>
<keyword evidence="8" id="KW-0603">Photosystem I</keyword>
<dbReference type="GO" id="GO:0009416">
    <property type="term" value="P:response to light stimulus"/>
    <property type="evidence" value="ECO:0000318"/>
    <property type="project" value="GO_Central"/>
</dbReference>
<feature type="binding site" description="axial binding residue" evidence="7">
    <location>
        <position position="188"/>
    </location>
    <ligand>
        <name>chlorophyll b</name>
        <dbReference type="ChEBI" id="CHEBI:61721"/>
        <label>1</label>
    </ligand>
    <ligandPart>
        <name>Mg</name>
        <dbReference type="ChEBI" id="CHEBI:25107"/>
    </ligandPart>
</feature>
<feature type="binding site" description="axial binding residue" evidence="7">
    <location>
        <position position="180"/>
    </location>
    <ligand>
        <name>chlorophyll b</name>
        <dbReference type="ChEBI" id="CHEBI:61721"/>
        <label>1</label>
    </ligand>
    <ligandPart>
        <name>Mg</name>
        <dbReference type="ChEBI" id="CHEBI:25107"/>
    </ligandPart>
</feature>
<comment type="similarity">
    <text evidence="8">Belongs to the light-harvesting chlorophyll a/b-binding (LHC) protein family.</text>
</comment>
<evidence type="ECO:0000313" key="10">
    <source>
        <dbReference type="EMBL" id="PTQ35879.1"/>
    </source>
</evidence>
<dbReference type="AlphaFoldDB" id="A0A2R6WPV6"/>
<dbReference type="SUPFAM" id="SSF103511">
    <property type="entry name" value="Chlorophyll a-b binding protein"/>
    <property type="match status" value="1"/>
</dbReference>
<reference evidence="11" key="1">
    <citation type="journal article" date="2017" name="Cell">
        <title>Insights into land plant evolution garnered from the Marchantia polymorpha genome.</title>
        <authorList>
            <person name="Bowman J.L."/>
            <person name="Kohchi T."/>
            <person name="Yamato K.T."/>
            <person name="Jenkins J."/>
            <person name="Shu S."/>
            <person name="Ishizaki K."/>
            <person name="Yamaoka S."/>
            <person name="Nishihama R."/>
            <person name="Nakamura Y."/>
            <person name="Berger F."/>
            <person name="Adam C."/>
            <person name="Aki S.S."/>
            <person name="Althoff F."/>
            <person name="Araki T."/>
            <person name="Arteaga-Vazquez M.A."/>
            <person name="Balasubrmanian S."/>
            <person name="Barry K."/>
            <person name="Bauer D."/>
            <person name="Boehm C.R."/>
            <person name="Briginshaw L."/>
            <person name="Caballero-Perez J."/>
            <person name="Catarino B."/>
            <person name="Chen F."/>
            <person name="Chiyoda S."/>
            <person name="Chovatia M."/>
            <person name="Davies K.M."/>
            <person name="Delmans M."/>
            <person name="Demura T."/>
            <person name="Dierschke T."/>
            <person name="Dolan L."/>
            <person name="Dorantes-Acosta A.E."/>
            <person name="Eklund D.M."/>
            <person name="Florent S.N."/>
            <person name="Flores-Sandoval E."/>
            <person name="Fujiyama A."/>
            <person name="Fukuzawa H."/>
            <person name="Galik B."/>
            <person name="Grimanelli D."/>
            <person name="Grimwood J."/>
            <person name="Grossniklaus U."/>
            <person name="Hamada T."/>
            <person name="Haseloff J."/>
            <person name="Hetherington A.J."/>
            <person name="Higo A."/>
            <person name="Hirakawa Y."/>
            <person name="Hundley H.N."/>
            <person name="Ikeda Y."/>
            <person name="Inoue K."/>
            <person name="Inoue S.I."/>
            <person name="Ishida S."/>
            <person name="Jia Q."/>
            <person name="Kakita M."/>
            <person name="Kanazawa T."/>
            <person name="Kawai Y."/>
            <person name="Kawashima T."/>
            <person name="Kennedy M."/>
            <person name="Kinose K."/>
            <person name="Kinoshita T."/>
            <person name="Kohara Y."/>
            <person name="Koide E."/>
            <person name="Komatsu K."/>
            <person name="Kopischke S."/>
            <person name="Kubo M."/>
            <person name="Kyozuka J."/>
            <person name="Lagercrantz U."/>
            <person name="Lin S.S."/>
            <person name="Lindquist E."/>
            <person name="Lipzen A.M."/>
            <person name="Lu C.W."/>
            <person name="De Luna E."/>
            <person name="Martienssen R.A."/>
            <person name="Minamino N."/>
            <person name="Mizutani M."/>
            <person name="Mizutani M."/>
            <person name="Mochizuki N."/>
            <person name="Monte I."/>
            <person name="Mosher R."/>
            <person name="Nagasaki H."/>
            <person name="Nakagami H."/>
            <person name="Naramoto S."/>
            <person name="Nishitani K."/>
            <person name="Ohtani M."/>
            <person name="Okamoto T."/>
            <person name="Okumura M."/>
            <person name="Phillips J."/>
            <person name="Pollak B."/>
            <person name="Reinders A."/>
            <person name="Rovekamp M."/>
            <person name="Sano R."/>
            <person name="Sawa S."/>
            <person name="Schmid M.W."/>
            <person name="Shirakawa M."/>
            <person name="Solano R."/>
            <person name="Spunde A."/>
            <person name="Suetsugu N."/>
            <person name="Sugano S."/>
            <person name="Sugiyama A."/>
            <person name="Sun R."/>
            <person name="Suzuki Y."/>
            <person name="Takenaka M."/>
            <person name="Takezawa D."/>
            <person name="Tomogane H."/>
            <person name="Tsuzuki M."/>
            <person name="Ueda T."/>
            <person name="Umeda M."/>
            <person name="Ward J.M."/>
            <person name="Watanabe Y."/>
            <person name="Yazaki K."/>
            <person name="Yokoyama R."/>
            <person name="Yoshitake Y."/>
            <person name="Yotsui I."/>
            <person name="Zachgo S."/>
            <person name="Schmutz J."/>
        </authorList>
    </citation>
    <scope>NUCLEOTIDE SEQUENCE [LARGE SCALE GENOMIC DNA]</scope>
    <source>
        <strain evidence="11">Tak-1</strain>
    </source>
</reference>
<accession>A0A2R6WPV6</accession>
<comment type="subcellular location">
    <subcellularLocation>
        <location evidence="1 8">Plastid</location>
        <location evidence="1 8">Chloroplast thylakoid membrane</location>
    </subcellularLocation>
</comment>
<evidence type="ECO:0000256" key="6">
    <source>
        <dbReference type="ARBA" id="ARBA00022991"/>
    </source>
</evidence>
<feature type="binding site" evidence="7">
    <location>
        <position position="124"/>
    </location>
    <ligand>
        <name>chlorophyll a</name>
        <dbReference type="ChEBI" id="CHEBI:58416"/>
        <label>1</label>
    </ligand>
</feature>
<dbReference type="GO" id="GO:0009523">
    <property type="term" value="C:photosystem II"/>
    <property type="evidence" value="ECO:0007669"/>
    <property type="project" value="UniProtKB-KW"/>
</dbReference>
<feature type="binding site" description="axial binding residue" evidence="7">
    <location>
        <position position="196"/>
    </location>
    <ligand>
        <name>chlorophyll b</name>
        <dbReference type="ChEBI" id="CHEBI:61721"/>
        <label>1</label>
    </ligand>
    <ligandPart>
        <name>Mg</name>
        <dbReference type="ChEBI" id="CHEBI:25107"/>
    </ligandPart>
</feature>
<feature type="binding site" evidence="7">
    <location>
        <position position="108"/>
    </location>
    <ligand>
        <name>chlorophyll a</name>
        <dbReference type="ChEBI" id="CHEBI:58416"/>
        <label>1</label>
    </ligand>
</feature>
<dbReference type="Pfam" id="PF00504">
    <property type="entry name" value="Chloroa_b-bind"/>
    <property type="match status" value="1"/>
</dbReference>
<keyword evidence="8" id="KW-0604">Photosystem II</keyword>
<dbReference type="GO" id="GO:0009768">
    <property type="term" value="P:photosynthesis, light harvesting in photosystem I"/>
    <property type="evidence" value="ECO:0000318"/>
    <property type="project" value="GO_Central"/>
</dbReference>
<proteinExistence type="inferred from homology"/>
<feature type="binding site" evidence="7">
    <location>
        <position position="237"/>
    </location>
    <ligand>
        <name>chlorophyll a</name>
        <dbReference type="ChEBI" id="CHEBI:58416"/>
        <label>1</label>
    </ligand>
</feature>
<sequence>MAALASFACASPTPATKQSAPKAATTTTENAPAAVSMAAQDASSRITSAETSIVNAPKSDASEEFGVDLSLWYGAGRVKYLGPFSARTPSYLKGEFAGDYGWDTAGLSADPESFAKNRELEVIHGRWAMLGWAGCFFPELLVKSKSCGLKEGVWFKAGSQIFTDGGLDYLGNPNLVHAQSILAIWACQVVLMGLVEGYRSGGGPLGKVTDPLYPGGDYFDPLNLAQDPDTLAELKVKEVKNGRLAMTAMLGLFVQAIVTSQGPVQNLADHLANPYVNNAWAYATNFVPVRH</sequence>
<feature type="binding site" evidence="7">
    <location>
        <position position="160"/>
    </location>
    <ligand>
        <name>chlorophyll b</name>
        <dbReference type="ChEBI" id="CHEBI:61721"/>
        <label>3</label>
    </ligand>
</feature>
<keyword evidence="8" id="KW-0793">Thylakoid</keyword>
<feature type="compositionally biased region" description="Low complexity" evidence="9">
    <location>
        <begin position="20"/>
        <end position="32"/>
    </location>
</feature>
<feature type="binding site" description="axial binding residue" evidence="7">
    <location>
        <position position="176"/>
    </location>
    <ligand>
        <name>chlorophyll b</name>
        <dbReference type="ChEBI" id="CHEBI:61721"/>
        <label>3</label>
    </ligand>
    <ligandPart>
        <name>Mg</name>
        <dbReference type="ChEBI" id="CHEBI:25107"/>
    </ligandPart>
</feature>
<evidence type="ECO:0000256" key="7">
    <source>
        <dbReference type="PIRSR" id="PIRSR601344-1"/>
    </source>
</evidence>
<name>A0A2R6WPV6_MARPO</name>
<feature type="binding site" description="axial binding residue" evidence="7">
    <location>
        <position position="102"/>
    </location>
    <ligand>
        <name>chlorophyll a</name>
        <dbReference type="ChEBI" id="CHEBI:58416"/>
        <label>1</label>
    </ligand>
    <ligandPart>
        <name>Mg</name>
        <dbReference type="ChEBI" id="CHEBI:25107"/>
    </ligandPart>
</feature>
<feature type="binding site" evidence="7">
    <location>
        <position position="279"/>
    </location>
    <ligand>
        <name>chlorophyll a</name>
        <dbReference type="ChEBI" id="CHEBI:58416"/>
        <label>1</label>
    </ligand>
</feature>
<dbReference type="GO" id="GO:0009535">
    <property type="term" value="C:chloroplast thylakoid membrane"/>
    <property type="evidence" value="ECO:0000318"/>
    <property type="project" value="GO_Central"/>
</dbReference>
<evidence type="ECO:0000256" key="2">
    <source>
        <dbReference type="ARBA" id="ARBA00022494"/>
    </source>
</evidence>
<dbReference type="InterPro" id="IPR001344">
    <property type="entry name" value="Chloro_AB-bd_pln"/>
</dbReference>
<feature type="binding site" evidence="7">
    <location>
        <position position="121"/>
    </location>
    <ligand>
        <name>chlorophyll a</name>
        <dbReference type="ChEBI" id="CHEBI:58416"/>
        <label>1</label>
    </ligand>
</feature>
<feature type="binding site" description="axial binding residue" evidence="7">
    <location>
        <position position="80"/>
    </location>
    <ligand>
        <name>chlorophyll b</name>
        <dbReference type="ChEBI" id="CHEBI:61721"/>
        <label>1</label>
    </ligand>
    <ligandPart>
        <name>Mg</name>
        <dbReference type="ChEBI" id="CHEBI:25107"/>
    </ligandPart>
</feature>
<feature type="binding site" evidence="7">
    <location>
        <position position="241"/>
    </location>
    <ligand>
        <name>chlorophyll a</name>
        <dbReference type="ChEBI" id="CHEBI:58416"/>
        <label>1</label>
    </ligand>
</feature>
<dbReference type="GO" id="GO:0016168">
    <property type="term" value="F:chlorophyll binding"/>
    <property type="evidence" value="ECO:0007669"/>
    <property type="project" value="UniProtKB-KW"/>
</dbReference>
<dbReference type="PANTHER" id="PTHR21649">
    <property type="entry name" value="CHLOROPHYLL A/B BINDING PROTEIN"/>
    <property type="match status" value="1"/>
</dbReference>
<dbReference type="EMBL" id="KZ772740">
    <property type="protein sequence ID" value="PTQ35879.1"/>
    <property type="molecule type" value="Genomic_DNA"/>
</dbReference>
<keyword evidence="4 8" id="KW-0602">Photosynthesis</keyword>
<evidence type="ECO:0000256" key="5">
    <source>
        <dbReference type="ARBA" id="ARBA00022640"/>
    </source>
</evidence>
<feature type="binding site" description="axial binding residue" evidence="7">
    <location>
        <position position="205"/>
    </location>
    <ligand>
        <name>chlorophyll b</name>
        <dbReference type="ChEBI" id="CHEBI:61721"/>
        <label>1</label>
    </ligand>
    <ligandPart>
        <name>Mg</name>
        <dbReference type="ChEBI" id="CHEBI:25107"/>
    </ligandPart>
</feature>
<keyword evidence="3 8" id="KW-0150">Chloroplast</keyword>
<feature type="binding site" evidence="7">
    <location>
        <position position="170"/>
    </location>
    <ligand>
        <name>chlorophyll a</name>
        <dbReference type="ChEBI" id="CHEBI:58416"/>
        <label>1</label>
    </ligand>
</feature>
<protein>
    <recommendedName>
        <fullName evidence="8">Chlorophyll a-b binding protein, chloroplastic</fullName>
    </recommendedName>
</protein>
<feature type="binding site" evidence="7">
    <location>
        <position position="238"/>
    </location>
    <ligand>
        <name>chlorophyll a</name>
        <dbReference type="ChEBI" id="CHEBI:58416"/>
        <label>1</label>
    </ligand>
</feature>
<organism evidence="10 11">
    <name type="scientific">Marchantia polymorpha</name>
    <name type="common">Common liverwort</name>
    <name type="synonym">Marchantia aquatica</name>
    <dbReference type="NCBI Taxonomy" id="3197"/>
    <lineage>
        <taxon>Eukaryota</taxon>
        <taxon>Viridiplantae</taxon>
        <taxon>Streptophyta</taxon>
        <taxon>Embryophyta</taxon>
        <taxon>Marchantiophyta</taxon>
        <taxon>Marchantiopsida</taxon>
        <taxon>Marchantiidae</taxon>
        <taxon>Marchantiales</taxon>
        <taxon>Marchantiaceae</taxon>
        <taxon>Marchantia</taxon>
    </lineage>
</organism>
<dbReference type="Proteomes" id="UP000244005">
    <property type="component" value="Unassembled WGS sequence"/>
</dbReference>
<dbReference type="OrthoDB" id="423598at2759"/>